<proteinExistence type="predicted"/>
<evidence type="ECO:0000313" key="3">
    <source>
        <dbReference type="Proteomes" id="UP000601435"/>
    </source>
</evidence>
<comment type="caution">
    <text evidence="2">The sequence shown here is derived from an EMBL/GenBank/DDBJ whole genome shotgun (WGS) entry which is preliminary data.</text>
</comment>
<reference evidence="2" key="1">
    <citation type="submission" date="2021-02" db="EMBL/GenBank/DDBJ databases">
        <authorList>
            <person name="Dougan E. K."/>
            <person name="Rhodes N."/>
            <person name="Thang M."/>
            <person name="Chan C."/>
        </authorList>
    </citation>
    <scope>NUCLEOTIDE SEQUENCE</scope>
</reference>
<evidence type="ECO:0000256" key="1">
    <source>
        <dbReference type="SAM" id="Coils"/>
    </source>
</evidence>
<name>A0A812RSE2_9DINO</name>
<gene>
    <name evidence="2" type="ORF">SNEC2469_LOCUS12530</name>
</gene>
<protein>
    <submittedName>
        <fullName evidence="2">Uncharacterized protein</fullName>
    </submittedName>
</protein>
<dbReference type="OrthoDB" id="429325at2759"/>
<feature type="coiled-coil region" evidence="1">
    <location>
        <begin position="37"/>
        <end position="71"/>
    </location>
</feature>
<feature type="non-terminal residue" evidence="2">
    <location>
        <position position="257"/>
    </location>
</feature>
<dbReference type="Proteomes" id="UP000601435">
    <property type="component" value="Unassembled WGS sequence"/>
</dbReference>
<evidence type="ECO:0000313" key="2">
    <source>
        <dbReference type="EMBL" id="CAE7451771.1"/>
    </source>
</evidence>
<organism evidence="2 3">
    <name type="scientific">Symbiodinium necroappetens</name>
    <dbReference type="NCBI Taxonomy" id="1628268"/>
    <lineage>
        <taxon>Eukaryota</taxon>
        <taxon>Sar</taxon>
        <taxon>Alveolata</taxon>
        <taxon>Dinophyceae</taxon>
        <taxon>Suessiales</taxon>
        <taxon>Symbiodiniaceae</taxon>
        <taxon>Symbiodinium</taxon>
    </lineage>
</organism>
<dbReference type="EMBL" id="CAJNJA010019877">
    <property type="protein sequence ID" value="CAE7451771.1"/>
    <property type="molecule type" value="Genomic_DNA"/>
</dbReference>
<keyword evidence="1" id="KW-0175">Coiled coil</keyword>
<feature type="non-terminal residue" evidence="2">
    <location>
        <position position="1"/>
    </location>
</feature>
<accession>A0A812RSE2</accession>
<dbReference type="AlphaFoldDB" id="A0A812RSE2"/>
<sequence length="257" mass="29136">GKKDNAAEKEPEDTLNQNLKRLGQCRMQAFQLENQVINECLRRVADLQERLSAAESRVTELQEELATARSAAAPRQADTSGAYDAKKPPCFRTANQDIVGSVQAGYLSIQNGAVIVATHIQDDYYFGYQFTQPTNQGWFKAAQTRDFDRREFSEAQETLFKQFLGGANPTRRLGAAKEVVNGPSRVEDLPWWRYNRALALWYCEWLDTYYDSGDGAFFWRDELTQAFGEADMAEVKEAAERMRLELPREGPDAGVLE</sequence>
<keyword evidence="3" id="KW-1185">Reference proteome</keyword>